<dbReference type="Proteomes" id="UP000250088">
    <property type="component" value="Chromosome"/>
</dbReference>
<dbReference type="Gene3D" id="3.40.50.300">
    <property type="entry name" value="P-loop containing nucleotide triphosphate hydrolases"/>
    <property type="match status" value="1"/>
</dbReference>
<dbReference type="Pfam" id="PF00005">
    <property type="entry name" value="ABC_tran"/>
    <property type="match status" value="1"/>
</dbReference>
<dbReference type="InterPro" id="IPR051120">
    <property type="entry name" value="ABC_AA/LPS_Transport"/>
</dbReference>
<keyword evidence="2" id="KW-0547">Nucleotide-binding</keyword>
<proteinExistence type="predicted"/>
<accession>A0A2Z2HRS2</accession>
<reference evidence="6" key="1">
    <citation type="submission" date="2017-02" db="EMBL/GenBank/DDBJ databases">
        <title>Natronthermophilus aegyptiacus gen. nov.,sp. nov., an aerobic, extremely halophilic alkalithermophilic archaeon isolated from the athalassohaline Wadi An Natrun, Egypt.</title>
        <authorList>
            <person name="Zhao B."/>
        </authorList>
    </citation>
    <scope>NUCLEOTIDE SEQUENCE [LARGE SCALE GENOMIC DNA]</scope>
    <source>
        <strain evidence="6">JW/NM-HA 15</strain>
    </source>
</reference>
<evidence type="ECO:0000256" key="3">
    <source>
        <dbReference type="ARBA" id="ARBA00022840"/>
    </source>
</evidence>
<evidence type="ECO:0000256" key="2">
    <source>
        <dbReference type="ARBA" id="ARBA00022741"/>
    </source>
</evidence>
<dbReference type="SUPFAM" id="SSF52540">
    <property type="entry name" value="P-loop containing nucleoside triphosphate hydrolases"/>
    <property type="match status" value="1"/>
</dbReference>
<dbReference type="PROSITE" id="PS50893">
    <property type="entry name" value="ABC_TRANSPORTER_2"/>
    <property type="match status" value="1"/>
</dbReference>
<dbReference type="PROSITE" id="PS00211">
    <property type="entry name" value="ABC_TRANSPORTER_1"/>
    <property type="match status" value="1"/>
</dbReference>
<dbReference type="GeneID" id="32892967"/>
<keyword evidence="6" id="KW-1185">Reference proteome</keyword>
<evidence type="ECO:0000256" key="1">
    <source>
        <dbReference type="ARBA" id="ARBA00022448"/>
    </source>
</evidence>
<dbReference type="AlphaFoldDB" id="A0A2Z2HRS2"/>
<name>A0A2Z2HRS2_9EURY</name>
<keyword evidence="1" id="KW-0813">Transport</keyword>
<dbReference type="GO" id="GO:0016887">
    <property type="term" value="F:ATP hydrolysis activity"/>
    <property type="evidence" value="ECO:0007669"/>
    <property type="project" value="InterPro"/>
</dbReference>
<evidence type="ECO:0000313" key="6">
    <source>
        <dbReference type="Proteomes" id="UP000250088"/>
    </source>
</evidence>
<dbReference type="InterPro" id="IPR003439">
    <property type="entry name" value="ABC_transporter-like_ATP-bd"/>
</dbReference>
<dbReference type="GO" id="GO:0005524">
    <property type="term" value="F:ATP binding"/>
    <property type="evidence" value="ECO:0007669"/>
    <property type="project" value="UniProtKB-KW"/>
</dbReference>
<dbReference type="PANTHER" id="PTHR45772">
    <property type="entry name" value="CONSERVED COMPONENT OF ABC TRANSPORTER FOR NATURAL AMINO ACIDS-RELATED"/>
    <property type="match status" value="1"/>
</dbReference>
<dbReference type="SMART" id="SM00382">
    <property type="entry name" value="AAA"/>
    <property type="match status" value="1"/>
</dbReference>
<protein>
    <submittedName>
        <fullName evidence="5">ABC transporter ATP-binding protein</fullName>
    </submittedName>
</protein>
<dbReference type="OrthoDB" id="44250at2157"/>
<evidence type="ECO:0000313" key="5">
    <source>
        <dbReference type="EMBL" id="ARS88785.1"/>
    </source>
</evidence>
<keyword evidence="3 5" id="KW-0067">ATP-binding</keyword>
<dbReference type="RefSeq" id="WP_086887170.1">
    <property type="nucleotide sequence ID" value="NZ_CP019893.1"/>
</dbReference>
<feature type="domain" description="ABC transporter" evidence="4">
    <location>
        <begin position="25"/>
        <end position="257"/>
    </location>
</feature>
<organism evidence="5 6">
    <name type="scientific">Natrarchaeobaculum aegyptiacum</name>
    <dbReference type="NCBI Taxonomy" id="745377"/>
    <lineage>
        <taxon>Archaea</taxon>
        <taxon>Methanobacteriati</taxon>
        <taxon>Methanobacteriota</taxon>
        <taxon>Stenosarchaea group</taxon>
        <taxon>Halobacteria</taxon>
        <taxon>Halobacteriales</taxon>
        <taxon>Natrialbaceae</taxon>
        <taxon>Natrarchaeobaculum</taxon>
    </lineage>
</organism>
<dbReference type="EMBL" id="CP019893">
    <property type="protein sequence ID" value="ARS88785.1"/>
    <property type="molecule type" value="Genomic_DNA"/>
</dbReference>
<gene>
    <name evidence="5" type="ORF">B1756_02770</name>
</gene>
<dbReference type="InterPro" id="IPR003593">
    <property type="entry name" value="AAA+_ATPase"/>
</dbReference>
<dbReference type="InterPro" id="IPR017871">
    <property type="entry name" value="ABC_transporter-like_CS"/>
</dbReference>
<dbReference type="GO" id="GO:0005886">
    <property type="term" value="C:plasma membrane"/>
    <property type="evidence" value="ECO:0007669"/>
    <property type="project" value="TreeGrafter"/>
</dbReference>
<evidence type="ECO:0000259" key="4">
    <source>
        <dbReference type="PROSITE" id="PS50893"/>
    </source>
</evidence>
<dbReference type="CDD" id="cd03219">
    <property type="entry name" value="ABC_Mj1267_LivG_branched"/>
    <property type="match status" value="1"/>
</dbReference>
<sequence>MATSDPTVKESPAVAETGVGTDTILQTRDLRKQFGGLTATDDVDFGIEEGELRCLIGPNGAGKSTFLKLLTGRLEPTAGTIYYDGEEITDLASHERVSRGISIKFQVPSIYPDLSVRENLRIPLQRVEQPSEFDRRTAEILDRFHLAETADETASNLSHGQQQRLEIAMAMTLEPKLMLLDEPVAGLSVEETREIAELLRTINDEDDVAFIVIEHDIDFVETIADRVTVLHQGAIFTEGTIDEVRDDPDVKRIYLGEEQ</sequence>
<dbReference type="InterPro" id="IPR027417">
    <property type="entry name" value="P-loop_NTPase"/>
</dbReference>
<dbReference type="KEGG" id="naj:B1756_02770"/>